<dbReference type="Pfam" id="PF13472">
    <property type="entry name" value="Lipase_GDSL_2"/>
    <property type="match status" value="1"/>
</dbReference>
<dbReference type="EMBL" id="CP044016">
    <property type="protein sequence ID" value="QES89604.1"/>
    <property type="molecule type" value="Genomic_DNA"/>
</dbReference>
<dbReference type="GO" id="GO:0016788">
    <property type="term" value="F:hydrolase activity, acting on ester bonds"/>
    <property type="evidence" value="ECO:0007669"/>
    <property type="project" value="UniProtKB-ARBA"/>
</dbReference>
<feature type="domain" description="SGNH hydrolase-type esterase" evidence="1">
    <location>
        <begin position="61"/>
        <end position="210"/>
    </location>
</feature>
<dbReference type="InterPro" id="IPR013830">
    <property type="entry name" value="SGNH_hydro"/>
</dbReference>
<organism evidence="2 3">
    <name type="scientific">Rhizosphaericola mali</name>
    <dbReference type="NCBI Taxonomy" id="2545455"/>
    <lineage>
        <taxon>Bacteria</taxon>
        <taxon>Pseudomonadati</taxon>
        <taxon>Bacteroidota</taxon>
        <taxon>Chitinophagia</taxon>
        <taxon>Chitinophagales</taxon>
        <taxon>Chitinophagaceae</taxon>
        <taxon>Rhizosphaericola</taxon>
    </lineage>
</organism>
<reference evidence="2 3" key="1">
    <citation type="submission" date="2019-09" db="EMBL/GenBank/DDBJ databases">
        <title>Complete genome sequence of Arachidicoccus sp. B3-10 isolated from apple orchard soil.</title>
        <authorList>
            <person name="Kim H.S."/>
            <person name="Han K.-I."/>
            <person name="Suh M.K."/>
            <person name="Lee K.C."/>
            <person name="Eom M.K."/>
            <person name="Kim J.-S."/>
            <person name="Kang S.W."/>
            <person name="Sin Y."/>
            <person name="Lee J.-S."/>
        </authorList>
    </citation>
    <scope>NUCLEOTIDE SEQUENCE [LARGE SCALE GENOMIC DNA]</scope>
    <source>
        <strain evidence="2 3">B3-10</strain>
    </source>
</reference>
<sequence length="222" mass="26113">MKKILLLLNICIFILGKEIHAQTNFPYYQDIQEFKKKDSLKFPPKNGILFIGSSTFTKWKDVQAYFPGYSIINRGFGGSTLLDEIRYVPDIVYPYHPRQVIIYCGDNDFAFSDTVTSADVLNRFKILFELIRKEYPAIPVDYISIKYSPSREKLWNKMKSANRLISNYLKTQIHAEYIDIDPVMLDANKKINKSLYLDDMLHMKPEGYRLWEKVIKPYLIKD</sequence>
<accession>A0A5P2G1D0</accession>
<dbReference type="OrthoDB" id="9790057at2"/>
<dbReference type="InterPro" id="IPR036514">
    <property type="entry name" value="SGNH_hydro_sf"/>
</dbReference>
<gene>
    <name evidence="2" type="ORF">E0W69_013340</name>
</gene>
<dbReference type="AlphaFoldDB" id="A0A5P2G1D0"/>
<dbReference type="Proteomes" id="UP000292424">
    <property type="component" value="Chromosome"/>
</dbReference>
<dbReference type="Gene3D" id="3.40.50.1110">
    <property type="entry name" value="SGNH hydrolase"/>
    <property type="match status" value="1"/>
</dbReference>
<name>A0A5P2G1D0_9BACT</name>
<keyword evidence="3" id="KW-1185">Reference proteome</keyword>
<dbReference type="KEGG" id="arac:E0W69_013340"/>
<evidence type="ECO:0000313" key="3">
    <source>
        <dbReference type="Proteomes" id="UP000292424"/>
    </source>
</evidence>
<protein>
    <submittedName>
        <fullName evidence="2">G-D-S-L family lipolytic protein</fullName>
    </submittedName>
</protein>
<evidence type="ECO:0000259" key="1">
    <source>
        <dbReference type="Pfam" id="PF13472"/>
    </source>
</evidence>
<evidence type="ECO:0000313" key="2">
    <source>
        <dbReference type="EMBL" id="QES89604.1"/>
    </source>
</evidence>
<dbReference type="SUPFAM" id="SSF52266">
    <property type="entry name" value="SGNH hydrolase"/>
    <property type="match status" value="1"/>
</dbReference>
<proteinExistence type="predicted"/>
<dbReference type="RefSeq" id="WP_131330547.1">
    <property type="nucleotide sequence ID" value="NZ_CP044016.1"/>
</dbReference>